<dbReference type="GeneID" id="25369581"/>
<name>A0A074YGK7_AURSE</name>
<evidence type="ECO:0000313" key="1">
    <source>
        <dbReference type="EMBL" id="KEQ96963.1"/>
    </source>
</evidence>
<dbReference type="RefSeq" id="XP_013345591.1">
    <property type="nucleotide sequence ID" value="XM_013490137.1"/>
</dbReference>
<reference evidence="1 2" key="1">
    <citation type="journal article" date="2014" name="BMC Genomics">
        <title>Genome sequencing of four Aureobasidium pullulans varieties: biotechnological potential, stress tolerance, and description of new species.</title>
        <authorList>
            <person name="Gostin Ar C."/>
            <person name="Ohm R.A."/>
            <person name="Kogej T."/>
            <person name="Sonjak S."/>
            <person name="Turk M."/>
            <person name="Zajc J."/>
            <person name="Zalar P."/>
            <person name="Grube M."/>
            <person name="Sun H."/>
            <person name="Han J."/>
            <person name="Sharma A."/>
            <person name="Chiniquy J."/>
            <person name="Ngan C.Y."/>
            <person name="Lipzen A."/>
            <person name="Barry K."/>
            <person name="Grigoriev I.V."/>
            <person name="Gunde-Cimerman N."/>
        </authorList>
    </citation>
    <scope>NUCLEOTIDE SEQUENCE [LARGE SCALE GENOMIC DNA]</scope>
    <source>
        <strain evidence="1 2">EXF-2481</strain>
    </source>
</reference>
<proteinExistence type="predicted"/>
<organism evidence="1 2">
    <name type="scientific">Aureobasidium subglaciale (strain EXF-2481)</name>
    <name type="common">Aureobasidium pullulans var. subglaciale</name>
    <dbReference type="NCBI Taxonomy" id="1043005"/>
    <lineage>
        <taxon>Eukaryota</taxon>
        <taxon>Fungi</taxon>
        <taxon>Dikarya</taxon>
        <taxon>Ascomycota</taxon>
        <taxon>Pezizomycotina</taxon>
        <taxon>Dothideomycetes</taxon>
        <taxon>Dothideomycetidae</taxon>
        <taxon>Dothideales</taxon>
        <taxon>Saccotheciaceae</taxon>
        <taxon>Aureobasidium</taxon>
    </lineage>
</organism>
<keyword evidence="2" id="KW-1185">Reference proteome</keyword>
<dbReference type="InParanoid" id="A0A074YGK7"/>
<gene>
    <name evidence="1" type="ORF">AUEXF2481DRAFT_621940</name>
</gene>
<dbReference type="AlphaFoldDB" id="A0A074YGK7"/>
<evidence type="ECO:0000313" key="2">
    <source>
        <dbReference type="Proteomes" id="UP000030641"/>
    </source>
</evidence>
<sequence>MLPVLRRRGRTSKQQPITALSALFAPDQSDRIFERGLHPFVRYLSASGGLDQMPFGHQIIKNQYLIRSRVRVTPRVKGGALMPHFRSTWGRQLRPQLLTTIMIFLFGHACEHNLSTPLRTTSNVLKVNNT</sequence>
<dbReference type="Proteomes" id="UP000030641">
    <property type="component" value="Unassembled WGS sequence"/>
</dbReference>
<dbReference type="EMBL" id="KL584755">
    <property type="protein sequence ID" value="KEQ96963.1"/>
    <property type="molecule type" value="Genomic_DNA"/>
</dbReference>
<accession>A0A074YGK7</accession>
<protein>
    <submittedName>
        <fullName evidence="1">Uncharacterized protein</fullName>
    </submittedName>
</protein>
<dbReference type="HOGENOM" id="CLU_1937746_0_0_1"/>